<evidence type="ECO:0000256" key="4">
    <source>
        <dbReference type="PROSITE-ProRule" id="PRU00335"/>
    </source>
</evidence>
<evidence type="ECO:0000313" key="7">
    <source>
        <dbReference type="Proteomes" id="UP000071561"/>
    </source>
</evidence>
<evidence type="ECO:0000256" key="3">
    <source>
        <dbReference type="ARBA" id="ARBA00023163"/>
    </source>
</evidence>
<dbReference type="Pfam" id="PF00440">
    <property type="entry name" value="TetR_N"/>
    <property type="match status" value="1"/>
</dbReference>
<keyword evidence="3" id="KW-0804">Transcription</keyword>
<dbReference type="Pfam" id="PF16925">
    <property type="entry name" value="TetR_C_13"/>
    <property type="match status" value="1"/>
</dbReference>
<evidence type="ECO:0000256" key="1">
    <source>
        <dbReference type="ARBA" id="ARBA00023015"/>
    </source>
</evidence>
<keyword evidence="2 4" id="KW-0238">DNA-binding</keyword>
<dbReference type="Proteomes" id="UP000071561">
    <property type="component" value="Chromosome"/>
</dbReference>
<feature type="DNA-binding region" description="H-T-H motif" evidence="4">
    <location>
        <begin position="44"/>
        <end position="63"/>
    </location>
</feature>
<reference evidence="6 7" key="1">
    <citation type="submission" date="2016-03" db="EMBL/GenBank/DDBJ databases">
        <title>Complete genome sequence of Pedobacter cryoconitis PAMC 27485.</title>
        <authorList>
            <person name="Lee J."/>
            <person name="Kim O.-S."/>
        </authorList>
    </citation>
    <scope>NUCLEOTIDE SEQUENCE [LARGE SCALE GENOMIC DNA]</scope>
    <source>
        <strain evidence="6 7">PAMC 27485</strain>
    </source>
</reference>
<dbReference type="PRINTS" id="PR00455">
    <property type="entry name" value="HTHTETR"/>
</dbReference>
<accession>A0A127VKE2</accession>
<dbReference type="GO" id="GO:0003677">
    <property type="term" value="F:DNA binding"/>
    <property type="evidence" value="ECO:0007669"/>
    <property type="project" value="UniProtKB-UniRule"/>
</dbReference>
<sequence>MVWDRNFQDFCFMDNVLSKAERTRQFIIETTAGIFNTKGYAGTSLSDLTEATHLTKGSIYGNFENKEDVALSVFDYNLSKIRKTIAQRMQKAVSYQEKLMVYAQVYHSFSGASFPTGGCPILNTAVEADDTNTLLKAKAAKAVTDWKKDIGNLIAAGMEAGEFKADIDVDRIAYSIIALIEGGIMIAKITGHSSNLDKILITVEQVILQLKV</sequence>
<evidence type="ECO:0000313" key="6">
    <source>
        <dbReference type="EMBL" id="AMQ01777.1"/>
    </source>
</evidence>
<proteinExistence type="predicted"/>
<protein>
    <submittedName>
        <fullName evidence="6">TetR family transcriptional regulator</fullName>
    </submittedName>
</protein>
<dbReference type="InterPro" id="IPR011075">
    <property type="entry name" value="TetR_C"/>
</dbReference>
<keyword evidence="7" id="KW-1185">Reference proteome</keyword>
<dbReference type="PANTHER" id="PTHR47506">
    <property type="entry name" value="TRANSCRIPTIONAL REGULATORY PROTEIN"/>
    <property type="match status" value="1"/>
</dbReference>
<dbReference type="AlphaFoldDB" id="A0A127VKE2"/>
<keyword evidence="1" id="KW-0805">Transcription regulation</keyword>
<dbReference type="InterPro" id="IPR009057">
    <property type="entry name" value="Homeodomain-like_sf"/>
</dbReference>
<dbReference type="EMBL" id="CP014504">
    <property type="protein sequence ID" value="AMQ01777.1"/>
    <property type="molecule type" value="Genomic_DNA"/>
</dbReference>
<dbReference type="SUPFAM" id="SSF46689">
    <property type="entry name" value="Homeodomain-like"/>
    <property type="match status" value="1"/>
</dbReference>
<gene>
    <name evidence="6" type="ORF">AY601_4959</name>
</gene>
<dbReference type="PROSITE" id="PS50977">
    <property type="entry name" value="HTH_TETR_2"/>
    <property type="match status" value="1"/>
</dbReference>
<dbReference type="PATRIC" id="fig|188932.3.peg.5139"/>
<dbReference type="SUPFAM" id="SSF48498">
    <property type="entry name" value="Tetracyclin repressor-like, C-terminal domain"/>
    <property type="match status" value="1"/>
</dbReference>
<dbReference type="Gene3D" id="1.10.357.10">
    <property type="entry name" value="Tetracycline Repressor, domain 2"/>
    <property type="match status" value="1"/>
</dbReference>
<dbReference type="InterPro" id="IPR001647">
    <property type="entry name" value="HTH_TetR"/>
</dbReference>
<dbReference type="InterPro" id="IPR036271">
    <property type="entry name" value="Tet_transcr_reg_TetR-rel_C_sf"/>
</dbReference>
<feature type="domain" description="HTH tetR-type" evidence="5">
    <location>
        <begin position="21"/>
        <end position="81"/>
    </location>
</feature>
<evidence type="ECO:0000256" key="2">
    <source>
        <dbReference type="ARBA" id="ARBA00023125"/>
    </source>
</evidence>
<evidence type="ECO:0000259" key="5">
    <source>
        <dbReference type="PROSITE" id="PS50977"/>
    </source>
</evidence>
<dbReference type="PANTHER" id="PTHR47506:SF3">
    <property type="entry name" value="HTH-TYPE TRANSCRIPTIONAL REGULATOR LMRA"/>
    <property type="match status" value="1"/>
</dbReference>
<organism evidence="6 7">
    <name type="scientific">Pedobacter cryoconitis</name>
    <dbReference type="NCBI Taxonomy" id="188932"/>
    <lineage>
        <taxon>Bacteria</taxon>
        <taxon>Pseudomonadati</taxon>
        <taxon>Bacteroidota</taxon>
        <taxon>Sphingobacteriia</taxon>
        <taxon>Sphingobacteriales</taxon>
        <taxon>Sphingobacteriaceae</taxon>
        <taxon>Pedobacter</taxon>
    </lineage>
</organism>
<name>A0A127VKE2_9SPHI</name>
<dbReference type="KEGG" id="pcm:AY601_4959"/>